<dbReference type="EMBL" id="VSSQ01006504">
    <property type="protein sequence ID" value="MPM32925.1"/>
    <property type="molecule type" value="Genomic_DNA"/>
</dbReference>
<comment type="subcellular location">
    <subcellularLocation>
        <location evidence="1">Endomembrane system</location>
        <topology evidence="1">Multi-pass membrane protein</topology>
    </subcellularLocation>
</comment>
<reference evidence="8" key="1">
    <citation type="submission" date="2019-08" db="EMBL/GenBank/DDBJ databases">
        <authorList>
            <person name="Kucharzyk K."/>
            <person name="Murdoch R.W."/>
            <person name="Higgins S."/>
            <person name="Loffler F."/>
        </authorList>
    </citation>
    <scope>NUCLEOTIDE SEQUENCE</scope>
</reference>
<dbReference type="AlphaFoldDB" id="A0A644YWE4"/>
<accession>A0A644YWE4</accession>
<keyword evidence="4 6" id="KW-0472">Membrane</keyword>
<evidence type="ECO:0000259" key="7">
    <source>
        <dbReference type="Pfam" id="PF06803"/>
    </source>
</evidence>
<feature type="transmembrane region" description="Helical" evidence="6">
    <location>
        <begin position="78"/>
        <end position="97"/>
    </location>
</feature>
<keyword evidence="3 6" id="KW-1133">Transmembrane helix</keyword>
<dbReference type="GO" id="GO:0012505">
    <property type="term" value="C:endomembrane system"/>
    <property type="evidence" value="ECO:0007669"/>
    <property type="project" value="UniProtKB-SubCell"/>
</dbReference>
<evidence type="ECO:0000313" key="8">
    <source>
        <dbReference type="EMBL" id="MPM32925.1"/>
    </source>
</evidence>
<dbReference type="Pfam" id="PF06803">
    <property type="entry name" value="DUF1232"/>
    <property type="match status" value="1"/>
</dbReference>
<feature type="region of interest" description="Disordered" evidence="5">
    <location>
        <begin position="1"/>
        <end position="26"/>
    </location>
</feature>
<evidence type="ECO:0000256" key="5">
    <source>
        <dbReference type="SAM" id="MobiDB-lite"/>
    </source>
</evidence>
<dbReference type="InterPro" id="IPR010652">
    <property type="entry name" value="DUF1232"/>
</dbReference>
<protein>
    <recommendedName>
        <fullName evidence="7">DUF1232 domain-containing protein</fullName>
    </recommendedName>
</protein>
<sequence length="153" mass="17742">MNEEEKINPTEEVIEHEVDKKRNKAEDYLHDPEKSKQLLDEALKKAKYKETRKGPLEDVWNSLQALFRMFQAYIHKDYTVLPWGSIVLVVVAILYFVSPFDLLPDWIPLAGFVDDAAVIGFVLRQINTDLDAFLKWENVKKSLDEVINNPPEA</sequence>
<gene>
    <name evidence="8" type="ORF">SDC9_79492</name>
</gene>
<feature type="domain" description="DUF1232" evidence="7">
    <location>
        <begin position="86"/>
        <end position="121"/>
    </location>
</feature>
<keyword evidence="2 6" id="KW-0812">Transmembrane</keyword>
<evidence type="ECO:0000256" key="6">
    <source>
        <dbReference type="SAM" id="Phobius"/>
    </source>
</evidence>
<evidence type="ECO:0000256" key="2">
    <source>
        <dbReference type="ARBA" id="ARBA00022692"/>
    </source>
</evidence>
<evidence type="ECO:0000256" key="1">
    <source>
        <dbReference type="ARBA" id="ARBA00004127"/>
    </source>
</evidence>
<proteinExistence type="predicted"/>
<comment type="caution">
    <text evidence="8">The sequence shown here is derived from an EMBL/GenBank/DDBJ whole genome shotgun (WGS) entry which is preliminary data.</text>
</comment>
<evidence type="ECO:0000256" key="3">
    <source>
        <dbReference type="ARBA" id="ARBA00022989"/>
    </source>
</evidence>
<organism evidence="8">
    <name type="scientific">bioreactor metagenome</name>
    <dbReference type="NCBI Taxonomy" id="1076179"/>
    <lineage>
        <taxon>unclassified sequences</taxon>
        <taxon>metagenomes</taxon>
        <taxon>ecological metagenomes</taxon>
    </lineage>
</organism>
<name>A0A644YWE4_9ZZZZ</name>
<evidence type="ECO:0000256" key="4">
    <source>
        <dbReference type="ARBA" id="ARBA00023136"/>
    </source>
</evidence>